<dbReference type="Proteomes" id="UP000053937">
    <property type="component" value="Unassembled WGS sequence"/>
</dbReference>
<evidence type="ECO:0000313" key="2">
    <source>
        <dbReference type="Proteomes" id="UP000053937"/>
    </source>
</evidence>
<comment type="caution">
    <text evidence="1">The sequence shown here is derived from an EMBL/GenBank/DDBJ whole genome shotgun (WGS) entry which is preliminary data.</text>
</comment>
<sequence length="151" mass="16846">MCDNNNPKVVLSIKKTVAGLQWKKARKREIEVVVAFCEEATVINTLEGSVRCEPGDAILYGVHGERWPVTRGLFEKLYEPVFPVKIGENGLYRRLSHEVNAAKLTLQCTIPLPDNRGDLGGNAGDWLVKQQDDSYGIVAGDIFARTYEIIE</sequence>
<evidence type="ECO:0000313" key="1">
    <source>
        <dbReference type="EMBL" id="KUL21867.1"/>
    </source>
</evidence>
<dbReference type="EMBL" id="LMBR01000201">
    <property type="protein sequence ID" value="KUL21867.1"/>
    <property type="molecule type" value="Genomic_DNA"/>
</dbReference>
<proteinExistence type="predicted"/>
<reference evidence="1 2" key="1">
    <citation type="submission" date="2015-10" db="EMBL/GenBank/DDBJ databases">
        <title>Draft Genome Sequence of Chlorobium limicola strain Frasassi Growing under Artificial Lighting in the Frasassi Cave System.</title>
        <authorList>
            <person name="Mansor M."/>
            <person name="Macalady J."/>
        </authorList>
    </citation>
    <scope>NUCLEOTIDE SEQUENCE [LARGE SCALE GENOMIC DNA]</scope>
    <source>
        <strain evidence="1 2">Frasassi</strain>
    </source>
</reference>
<dbReference type="AlphaFoldDB" id="A0A117MK57"/>
<accession>A0A117MK57</accession>
<organism evidence="1 2">
    <name type="scientific">Chlorobium limicola</name>
    <dbReference type="NCBI Taxonomy" id="1092"/>
    <lineage>
        <taxon>Bacteria</taxon>
        <taxon>Pseudomonadati</taxon>
        <taxon>Chlorobiota</taxon>
        <taxon>Chlorobiia</taxon>
        <taxon>Chlorobiales</taxon>
        <taxon>Chlorobiaceae</taxon>
        <taxon>Chlorobium/Pelodictyon group</taxon>
        <taxon>Chlorobium</taxon>
    </lineage>
</organism>
<name>A0A117MK57_CHLLI</name>
<keyword evidence="2" id="KW-1185">Reference proteome</keyword>
<dbReference type="InterPro" id="IPR025688">
    <property type="entry name" value="PGDYG_prot"/>
</dbReference>
<gene>
    <name evidence="1" type="ORF">ASB62_07825</name>
</gene>
<dbReference type="Pfam" id="PF14083">
    <property type="entry name" value="PGDYG"/>
    <property type="match status" value="1"/>
</dbReference>
<protein>
    <submittedName>
        <fullName evidence="1">Uncharacterized protein</fullName>
    </submittedName>
</protein>
<dbReference type="RefSeq" id="WP_059139348.1">
    <property type="nucleotide sequence ID" value="NZ_LMBR01000201.1"/>
</dbReference>
<dbReference type="OrthoDB" id="121684at2"/>